<reference evidence="1" key="1">
    <citation type="submission" date="2020-05" db="EMBL/GenBank/DDBJ databases">
        <authorList>
            <person name="Chiriac C."/>
            <person name="Salcher M."/>
            <person name="Ghai R."/>
            <person name="Kavagutti S V."/>
        </authorList>
    </citation>
    <scope>NUCLEOTIDE SEQUENCE</scope>
</reference>
<name>A0A6J7WCW3_9CAUD</name>
<organism evidence="1">
    <name type="scientific">uncultured Caudovirales phage</name>
    <dbReference type="NCBI Taxonomy" id="2100421"/>
    <lineage>
        <taxon>Viruses</taxon>
        <taxon>Duplodnaviria</taxon>
        <taxon>Heunggongvirae</taxon>
        <taxon>Uroviricota</taxon>
        <taxon>Caudoviricetes</taxon>
        <taxon>Peduoviridae</taxon>
        <taxon>Maltschvirus</taxon>
        <taxon>Maltschvirus maltsch</taxon>
    </lineage>
</organism>
<proteinExistence type="predicted"/>
<sequence>MNDYNKRSEIERMALMLIFSKIYTGTENLDYYKGYTPAEGFDCYDGCGGYMNNGSITERHIYEVKVRDTHYDELMLEVKKLNDLNRKAKEFDANPYYISVTPQGTYIFKLKDKSGYSWEKRQMPVSTVDPSRGKINKEFTLLDCKYADMFFPNITSNIVKTKYDISKKSKNIKDLVDKENCKKCEGLNFLFEKN</sequence>
<dbReference type="EMBL" id="LR798230">
    <property type="protein sequence ID" value="CAB5208339.1"/>
    <property type="molecule type" value="Genomic_DNA"/>
</dbReference>
<protein>
    <submittedName>
        <fullName evidence="1">Uncharacterized protein</fullName>
    </submittedName>
</protein>
<evidence type="ECO:0000313" key="1">
    <source>
        <dbReference type="EMBL" id="CAB5208339.1"/>
    </source>
</evidence>
<gene>
    <name evidence="1" type="ORF">UFOVP182_16</name>
</gene>
<accession>A0A6J7WCW3</accession>